<keyword evidence="3" id="KW-1185">Reference proteome</keyword>
<name>A0A0M9G906_LEPPY</name>
<dbReference type="RefSeq" id="XP_015663642.1">
    <property type="nucleotide sequence ID" value="XM_015798122.1"/>
</dbReference>
<gene>
    <name evidence="2" type="ORF">ABB37_01566</name>
</gene>
<accession>A0A0M9G906</accession>
<feature type="compositionally biased region" description="Low complexity" evidence="1">
    <location>
        <begin position="36"/>
        <end position="47"/>
    </location>
</feature>
<dbReference type="Proteomes" id="UP000037923">
    <property type="component" value="Unassembled WGS sequence"/>
</dbReference>
<evidence type="ECO:0000313" key="2">
    <source>
        <dbReference type="EMBL" id="KPA85203.1"/>
    </source>
</evidence>
<comment type="caution">
    <text evidence="2">The sequence shown here is derived from an EMBL/GenBank/DDBJ whole genome shotgun (WGS) entry which is preliminary data.</text>
</comment>
<dbReference type="GeneID" id="26901861"/>
<feature type="compositionally biased region" description="Pro residues" evidence="1">
    <location>
        <begin position="218"/>
        <end position="227"/>
    </location>
</feature>
<evidence type="ECO:0000313" key="3">
    <source>
        <dbReference type="Proteomes" id="UP000037923"/>
    </source>
</evidence>
<reference evidence="2 3" key="1">
    <citation type="submission" date="2015-07" db="EMBL/GenBank/DDBJ databases">
        <title>High-quality genome of monoxenous trypanosomatid Leptomonas pyrrhocoris.</title>
        <authorList>
            <person name="Flegontov P."/>
            <person name="Butenko A."/>
            <person name="Firsov S."/>
            <person name="Vlcek C."/>
            <person name="Logacheva M.D."/>
            <person name="Field M."/>
            <person name="Filatov D."/>
            <person name="Flegontova O."/>
            <person name="Gerasimov E."/>
            <person name="Jackson A.P."/>
            <person name="Kelly S."/>
            <person name="Opperdoes F."/>
            <person name="O'Reilly A."/>
            <person name="Votypka J."/>
            <person name="Yurchenko V."/>
            <person name="Lukes J."/>
        </authorList>
    </citation>
    <scope>NUCLEOTIDE SEQUENCE [LARGE SCALE GENOMIC DNA]</scope>
    <source>
        <strain evidence="2">H10</strain>
    </source>
</reference>
<proteinExistence type="predicted"/>
<sequence length="288" mass="30786">MSPAPLPVSSPQPSVPSGWSGMAAVHAAVLTATPISSVSSTSERFSSPRPRAKSTHGLVSSQVRSRGSALLSSPDAVAVAAETPERAQTPLAMTGWRSPAASSPHAPPRDVSVSSSPSAHSVVNRTRLSQQQYDEAAADVFHSDSKSFLDDAASPTFVQQQQQHMRSHSLKQGDESPEVRQPSPRRPMHFEFSDPHGIAQDAASLPQEEHLPFTSPSSPRPLPSPPPHRIRVWATTAGKDAEAPQETTPPLWRRMKEEASLQQQQMPSPIAGASDLFGTPAEASWIDS</sequence>
<dbReference type="VEuPathDB" id="TriTrypDB:LpyrH10_02_5400"/>
<feature type="compositionally biased region" description="Low complexity" evidence="1">
    <location>
        <begin position="111"/>
        <end position="123"/>
    </location>
</feature>
<dbReference type="EMBL" id="LGTL01000002">
    <property type="protein sequence ID" value="KPA85203.1"/>
    <property type="molecule type" value="Genomic_DNA"/>
</dbReference>
<evidence type="ECO:0000256" key="1">
    <source>
        <dbReference type="SAM" id="MobiDB-lite"/>
    </source>
</evidence>
<organism evidence="2 3">
    <name type="scientific">Leptomonas pyrrhocoris</name>
    <name type="common">Firebug parasite</name>
    <dbReference type="NCBI Taxonomy" id="157538"/>
    <lineage>
        <taxon>Eukaryota</taxon>
        <taxon>Discoba</taxon>
        <taxon>Euglenozoa</taxon>
        <taxon>Kinetoplastea</taxon>
        <taxon>Metakinetoplastina</taxon>
        <taxon>Trypanosomatida</taxon>
        <taxon>Trypanosomatidae</taxon>
        <taxon>Leishmaniinae</taxon>
        <taxon>Leptomonas</taxon>
    </lineage>
</organism>
<feature type="region of interest" description="Disordered" evidence="1">
    <location>
        <begin position="151"/>
        <end position="288"/>
    </location>
</feature>
<protein>
    <submittedName>
        <fullName evidence="2">Uncharacterized protein</fullName>
    </submittedName>
</protein>
<dbReference type="AlphaFoldDB" id="A0A0M9G906"/>
<feature type="region of interest" description="Disordered" evidence="1">
    <location>
        <begin position="36"/>
        <end position="126"/>
    </location>
</feature>